<dbReference type="SUPFAM" id="SSF54197">
    <property type="entry name" value="HIT-like"/>
    <property type="match status" value="1"/>
</dbReference>
<evidence type="ECO:0000313" key="3">
    <source>
        <dbReference type="EMBL" id="MFC4891594.1"/>
    </source>
</evidence>
<evidence type="ECO:0000313" key="4">
    <source>
        <dbReference type="Proteomes" id="UP001595926"/>
    </source>
</evidence>
<dbReference type="EMBL" id="JBHSJH010000001">
    <property type="protein sequence ID" value="MFC4891594.1"/>
    <property type="molecule type" value="Genomic_DNA"/>
</dbReference>
<sequence>MFKLDQRLENDTFEVAEILDCKVLVINNSSVPWFIIVPFTEKTEWYQLDDSVQYNINSIMNKLSVFLEKEYKVHKLNIATLGNVVKQMHIHVVGRFKTDPAWPAPVWGNLKTKEYTAQEKEIIIKKTLKVLEEIEL</sequence>
<dbReference type="GO" id="GO:0032259">
    <property type="term" value="P:methylation"/>
    <property type="evidence" value="ECO:0007669"/>
    <property type="project" value="UniProtKB-KW"/>
</dbReference>
<comment type="caution">
    <text evidence="3">The sequence shown here is derived from an EMBL/GenBank/DDBJ whole genome shotgun (WGS) entry which is preliminary data.</text>
</comment>
<dbReference type="GO" id="GO:0008168">
    <property type="term" value="F:methyltransferase activity"/>
    <property type="evidence" value="ECO:0007669"/>
    <property type="project" value="UniProtKB-KW"/>
</dbReference>
<dbReference type="RefSeq" id="WP_119330667.1">
    <property type="nucleotide sequence ID" value="NZ_JBHSJH010000001.1"/>
</dbReference>
<reference evidence="4" key="1">
    <citation type="journal article" date="2019" name="Int. J. Syst. Evol. Microbiol.">
        <title>The Global Catalogue of Microorganisms (GCM) 10K type strain sequencing project: providing services to taxonomists for standard genome sequencing and annotation.</title>
        <authorList>
            <consortium name="The Broad Institute Genomics Platform"/>
            <consortium name="The Broad Institute Genome Sequencing Center for Infectious Disease"/>
            <person name="Wu L."/>
            <person name="Ma J."/>
        </authorList>
    </citation>
    <scope>NUCLEOTIDE SEQUENCE [LARGE SCALE GENOMIC DNA]</scope>
    <source>
        <strain evidence="4">CGMCC 1.13718</strain>
    </source>
</reference>
<dbReference type="InterPro" id="IPR026026">
    <property type="entry name" value="HIT_Hint"/>
</dbReference>
<dbReference type="EC" id="2.1.1.-" evidence="3"/>
<dbReference type="InterPro" id="IPR036265">
    <property type="entry name" value="HIT-like_sf"/>
</dbReference>
<dbReference type="InterPro" id="IPR011146">
    <property type="entry name" value="HIT-like"/>
</dbReference>
<dbReference type="Gene3D" id="3.30.428.10">
    <property type="entry name" value="HIT-like"/>
    <property type="match status" value="1"/>
</dbReference>
<dbReference type="Proteomes" id="UP001595926">
    <property type="component" value="Unassembled WGS sequence"/>
</dbReference>
<evidence type="ECO:0000256" key="1">
    <source>
        <dbReference type="PROSITE-ProRule" id="PRU00464"/>
    </source>
</evidence>
<organism evidence="3 4">
    <name type="scientific">Pseudofrancisella aestuarii</name>
    <dbReference type="NCBI Taxonomy" id="2670347"/>
    <lineage>
        <taxon>Bacteria</taxon>
        <taxon>Pseudomonadati</taxon>
        <taxon>Pseudomonadota</taxon>
        <taxon>Gammaproteobacteria</taxon>
        <taxon>Thiotrichales</taxon>
        <taxon>Francisellaceae</taxon>
        <taxon>Pseudofrancisella</taxon>
    </lineage>
</organism>
<dbReference type="Pfam" id="PF01230">
    <property type="entry name" value="HIT"/>
    <property type="match status" value="1"/>
</dbReference>
<keyword evidence="3" id="KW-0489">Methyltransferase</keyword>
<feature type="domain" description="HIT" evidence="2">
    <location>
        <begin position="35"/>
        <end position="102"/>
    </location>
</feature>
<protein>
    <submittedName>
        <fullName evidence="3">HIT family protein</fullName>
        <ecNumber evidence="3">2.1.1.-</ecNumber>
    </submittedName>
</protein>
<dbReference type="PIRSF" id="PIRSF000714">
    <property type="entry name" value="HIT"/>
    <property type="match status" value="1"/>
</dbReference>
<keyword evidence="3" id="KW-0808">Transferase</keyword>
<name>A0ABV9T9K8_9GAMM</name>
<keyword evidence="4" id="KW-1185">Reference proteome</keyword>
<comment type="caution">
    <text evidence="1">Lacks conserved residue(s) required for the propagation of feature annotation.</text>
</comment>
<accession>A0ABV9T9K8</accession>
<dbReference type="PROSITE" id="PS51084">
    <property type="entry name" value="HIT_2"/>
    <property type="match status" value="1"/>
</dbReference>
<evidence type="ECO:0000259" key="2">
    <source>
        <dbReference type="PROSITE" id="PS51084"/>
    </source>
</evidence>
<gene>
    <name evidence="3" type="ORF">ACFPDQ_00850</name>
</gene>
<proteinExistence type="predicted"/>